<dbReference type="AlphaFoldDB" id="A0A5C5FVD0"/>
<gene>
    <name evidence="2" type="ORF">DMC30DRAFT_398401</name>
</gene>
<accession>A0A5C5FVD0</accession>
<organism evidence="2 3">
    <name type="scientific">Rhodotorula diobovata</name>
    <dbReference type="NCBI Taxonomy" id="5288"/>
    <lineage>
        <taxon>Eukaryota</taxon>
        <taxon>Fungi</taxon>
        <taxon>Dikarya</taxon>
        <taxon>Basidiomycota</taxon>
        <taxon>Pucciniomycotina</taxon>
        <taxon>Microbotryomycetes</taxon>
        <taxon>Sporidiobolales</taxon>
        <taxon>Sporidiobolaceae</taxon>
        <taxon>Rhodotorula</taxon>
    </lineage>
</organism>
<evidence type="ECO:0000256" key="1">
    <source>
        <dbReference type="SAM" id="MobiDB-lite"/>
    </source>
</evidence>
<proteinExistence type="predicted"/>
<feature type="region of interest" description="Disordered" evidence="1">
    <location>
        <begin position="164"/>
        <end position="204"/>
    </location>
</feature>
<protein>
    <submittedName>
        <fullName evidence="2">Uncharacterized protein</fullName>
    </submittedName>
</protein>
<comment type="caution">
    <text evidence="2">The sequence shown here is derived from an EMBL/GenBank/DDBJ whole genome shotgun (WGS) entry which is preliminary data.</text>
</comment>
<name>A0A5C5FVD0_9BASI</name>
<evidence type="ECO:0000313" key="2">
    <source>
        <dbReference type="EMBL" id="TNY20162.1"/>
    </source>
</evidence>
<sequence>MIVVRRALETRIERMRRKDAPVRSVWWGPRSRSVRCWRRRGESQHTENLRLLPDAVQVRHGSLDAHEGVPALRGVEVRVVSRRAPGAQCCLLSKGLWVGGPALGERVLDHGDDEVMPPLPRVSVERDTGVVHLAKLVLQRIAQRRFEIRAELGVIITAARHGGGLNGRKRAKSRECKGEKARASSVPARRRTGRTASADRRRIERKNACARRERGHVLWGCG</sequence>
<dbReference type="Proteomes" id="UP000311382">
    <property type="component" value="Unassembled WGS sequence"/>
</dbReference>
<reference evidence="2 3" key="1">
    <citation type="submission" date="2019-03" db="EMBL/GenBank/DDBJ databases">
        <title>Rhodosporidium diobovatum UCD-FST 08-225 genome sequencing, assembly, and annotation.</title>
        <authorList>
            <person name="Fakankun I.U."/>
            <person name="Fristensky B."/>
            <person name="Levin D.B."/>
        </authorList>
    </citation>
    <scope>NUCLEOTIDE SEQUENCE [LARGE SCALE GENOMIC DNA]</scope>
    <source>
        <strain evidence="2 3">UCD-FST 08-225</strain>
    </source>
</reference>
<evidence type="ECO:0000313" key="3">
    <source>
        <dbReference type="Proteomes" id="UP000311382"/>
    </source>
</evidence>
<feature type="compositionally biased region" description="Basic and acidic residues" evidence="1">
    <location>
        <begin position="173"/>
        <end position="182"/>
    </location>
</feature>
<keyword evidence="3" id="KW-1185">Reference proteome</keyword>
<dbReference type="EMBL" id="SOZI01000074">
    <property type="protein sequence ID" value="TNY20162.1"/>
    <property type="molecule type" value="Genomic_DNA"/>
</dbReference>